<feature type="compositionally biased region" description="Basic and acidic residues" evidence="2">
    <location>
        <begin position="532"/>
        <end position="547"/>
    </location>
</feature>
<gene>
    <name evidence="4" type="ORF">AAL_02184</name>
</gene>
<feature type="compositionally biased region" description="Low complexity" evidence="2">
    <location>
        <begin position="781"/>
        <end position="795"/>
    </location>
</feature>
<evidence type="ECO:0000256" key="1">
    <source>
        <dbReference type="ARBA" id="ARBA00022737"/>
    </source>
</evidence>
<feature type="compositionally biased region" description="Polar residues" evidence="2">
    <location>
        <begin position="621"/>
        <end position="639"/>
    </location>
</feature>
<dbReference type="AlphaFoldDB" id="A0A162IX02"/>
<feature type="compositionally biased region" description="Basic and acidic residues" evidence="2">
    <location>
        <begin position="286"/>
        <end position="296"/>
    </location>
</feature>
<feature type="region of interest" description="Disordered" evidence="2">
    <location>
        <begin position="742"/>
        <end position="835"/>
    </location>
</feature>
<dbReference type="EMBL" id="AZGY01000003">
    <property type="protein sequence ID" value="KZZ99612.1"/>
    <property type="molecule type" value="Genomic_DNA"/>
</dbReference>
<evidence type="ECO:0000313" key="5">
    <source>
        <dbReference type="Proteomes" id="UP000078544"/>
    </source>
</evidence>
<feature type="compositionally biased region" description="Basic and acidic residues" evidence="2">
    <location>
        <begin position="682"/>
        <end position="691"/>
    </location>
</feature>
<feature type="region of interest" description="Disordered" evidence="2">
    <location>
        <begin position="849"/>
        <end position="906"/>
    </location>
</feature>
<organism evidence="4 5">
    <name type="scientific">Moelleriella libera RCEF 2490</name>
    <dbReference type="NCBI Taxonomy" id="1081109"/>
    <lineage>
        <taxon>Eukaryota</taxon>
        <taxon>Fungi</taxon>
        <taxon>Dikarya</taxon>
        <taxon>Ascomycota</taxon>
        <taxon>Pezizomycotina</taxon>
        <taxon>Sordariomycetes</taxon>
        <taxon>Hypocreomycetidae</taxon>
        <taxon>Hypocreales</taxon>
        <taxon>Clavicipitaceae</taxon>
        <taxon>Moelleriella</taxon>
    </lineage>
</organism>
<dbReference type="SMART" id="SM00292">
    <property type="entry name" value="BRCT"/>
    <property type="match status" value="4"/>
</dbReference>
<feature type="region of interest" description="Disordered" evidence="2">
    <location>
        <begin position="276"/>
        <end position="309"/>
    </location>
</feature>
<dbReference type="PANTHER" id="PTHR13561:SF20">
    <property type="entry name" value="DNA TOPOISOMERASE 2-BINDING PROTEIN 1"/>
    <property type="match status" value="1"/>
</dbReference>
<comment type="caution">
    <text evidence="4">The sequence shown here is derived from an EMBL/GenBank/DDBJ whole genome shotgun (WGS) entry which is preliminary data.</text>
</comment>
<evidence type="ECO:0000259" key="3">
    <source>
        <dbReference type="PROSITE" id="PS50172"/>
    </source>
</evidence>
<dbReference type="Proteomes" id="UP000078544">
    <property type="component" value="Unassembled WGS sequence"/>
</dbReference>
<feature type="compositionally biased region" description="Basic and acidic residues" evidence="2">
    <location>
        <begin position="713"/>
        <end position="725"/>
    </location>
</feature>
<feature type="compositionally biased region" description="Low complexity" evidence="2">
    <location>
        <begin position="857"/>
        <end position="872"/>
    </location>
</feature>
<dbReference type="InterPro" id="IPR001357">
    <property type="entry name" value="BRCT_dom"/>
</dbReference>
<keyword evidence="1" id="KW-0677">Repeat</keyword>
<dbReference type="CDD" id="cd17731">
    <property type="entry name" value="BRCT_TopBP1_rpt2_like"/>
    <property type="match status" value="1"/>
</dbReference>
<dbReference type="InterPro" id="IPR059215">
    <property type="entry name" value="BRCT2_TopBP1-like"/>
</dbReference>
<sequence>MASCDAADDESYSIDPSAPLQHCIVCCTSIPPDQRTDIAKKVEELGGIHKYDLTPDVTHLIVGDYDTPKYRHVARERPDIKAMDAAWIGAIAELWRYDKDVDFLALERDHQLKALEKCGAEAATSHGGAPTDRQSLLICLTGFGEQRDEIASKIVANGGRYTGDLTRRCTHLIVSKPEGKKFSAAKSWNVYTVTLDWLHQSTERGMILEEARFDPLLPAEEQGIGAWIRDDTKRAAMMKRSRSSASIVAEEKGVRKLRKTASLKLSSQRRNLWGDILGRSGSRESTSAHDSARLEQPDQATPEPTIQQPHAAQRLEAHHDDGVFVRCVFAIHGFDDKRHMVLEDIITTLCGSVSSSVREAAASPSFAEYSHRFLVVPQTSQPSTHPSVSYENVDVVTEFYIEQCLHSKQFFLPSERPLGRPFPLFPILGFSDLTVCSAAFTGLELSQVARSISQLGAKFEEEFRPTTSVLVCRSLSAMRKDKLKYALEWGVPVVPADWLWECISTGFNVPIRESIFPELKSQYNKHPPGSGFKEERRPKTSAKESTRNSRQTPDSTAAKSSTLGSRGIGGFDTSAFRDDENDGDDGEKCAAGGRRAGARRGISRHEVTTSADFMTERARPATSTDSALSELSGAQLNKSPSPPKHARFPGRTKSDPYPGGDKVTRPGPMSRGPSAPPAADSLPKRQVEASKEAVSLGRRGTQEEEDMEALRQQQEREQERARAASERLALSSKLSDLIPSAAAAAVAAAAASPSNPSNPHSQAALPPPLPRPRRRQILGRAVSNVSNGSSAASLDGSGGPRLVMSDNFGVTGDEGGSKEDEDPPSTQLQYADPEAKQMKDAIMSRMMLGGSPASLKSSTLRNTNVNNSNSSSTGGGGGGTRNNNNSFGTPAATVIVGGRSLRKRVT</sequence>
<dbReference type="SUPFAM" id="SSF52113">
    <property type="entry name" value="BRCT domain"/>
    <property type="match status" value="4"/>
</dbReference>
<evidence type="ECO:0000256" key="2">
    <source>
        <dbReference type="SAM" id="MobiDB-lite"/>
    </source>
</evidence>
<keyword evidence="5" id="KW-1185">Reference proteome</keyword>
<accession>A0A162IX02</accession>
<feature type="region of interest" description="Disordered" evidence="2">
    <location>
        <begin position="522"/>
        <end position="729"/>
    </location>
</feature>
<dbReference type="GO" id="GO:0033314">
    <property type="term" value="P:mitotic DNA replication checkpoint signaling"/>
    <property type="evidence" value="ECO:0007669"/>
    <property type="project" value="TreeGrafter"/>
</dbReference>
<feature type="compositionally biased region" description="Polar residues" evidence="2">
    <location>
        <begin position="548"/>
        <end position="564"/>
    </location>
</feature>
<dbReference type="Gene3D" id="3.40.50.10190">
    <property type="entry name" value="BRCT domain"/>
    <property type="match status" value="4"/>
</dbReference>
<evidence type="ECO:0000313" key="4">
    <source>
        <dbReference type="EMBL" id="KZZ99612.1"/>
    </source>
</evidence>
<dbReference type="Pfam" id="PF12738">
    <property type="entry name" value="PTCB-BRCT"/>
    <property type="match status" value="3"/>
</dbReference>
<feature type="domain" description="BRCT" evidence="3">
    <location>
        <begin position="15"/>
        <end position="88"/>
    </location>
</feature>
<dbReference type="PANTHER" id="PTHR13561">
    <property type="entry name" value="DNA REPLICATION REGULATOR DPB11-RELATED"/>
    <property type="match status" value="1"/>
</dbReference>
<dbReference type="STRING" id="1081109.A0A162IX02"/>
<feature type="domain" description="BRCT" evidence="3">
    <location>
        <begin position="134"/>
        <end position="215"/>
    </location>
</feature>
<dbReference type="PROSITE" id="PS50172">
    <property type="entry name" value="BRCT"/>
    <property type="match status" value="3"/>
</dbReference>
<dbReference type="CDD" id="cd18433">
    <property type="entry name" value="BRCT_Rad4_rpt3"/>
    <property type="match status" value="1"/>
</dbReference>
<dbReference type="GO" id="GO:0006270">
    <property type="term" value="P:DNA replication initiation"/>
    <property type="evidence" value="ECO:0007669"/>
    <property type="project" value="TreeGrafter"/>
</dbReference>
<proteinExistence type="predicted"/>
<dbReference type="OrthoDB" id="251770at2759"/>
<dbReference type="InterPro" id="IPR036420">
    <property type="entry name" value="BRCT_dom_sf"/>
</dbReference>
<feature type="compositionally biased region" description="Low complexity" evidence="2">
    <location>
        <begin position="742"/>
        <end position="764"/>
    </location>
</feature>
<reference evidence="4 5" key="1">
    <citation type="journal article" date="2016" name="Genome Biol. Evol.">
        <title>Divergent and convergent evolution of fungal pathogenicity.</title>
        <authorList>
            <person name="Shang Y."/>
            <person name="Xiao G."/>
            <person name="Zheng P."/>
            <person name="Cen K."/>
            <person name="Zhan S."/>
            <person name="Wang C."/>
        </authorList>
    </citation>
    <scope>NUCLEOTIDE SEQUENCE [LARGE SCALE GENOMIC DNA]</scope>
    <source>
        <strain evidence="4 5">RCEF 2490</strain>
    </source>
</reference>
<feature type="compositionally biased region" description="Polar residues" evidence="2">
    <location>
        <begin position="298"/>
        <end position="309"/>
    </location>
</feature>
<protein>
    <submittedName>
        <fullName evidence="4">BRCT domain-containing protein</fullName>
    </submittedName>
</protein>
<name>A0A162IX02_9HYPO</name>
<dbReference type="GO" id="GO:0007095">
    <property type="term" value="P:mitotic G2 DNA damage checkpoint signaling"/>
    <property type="evidence" value="ECO:0007669"/>
    <property type="project" value="TreeGrafter"/>
</dbReference>
<feature type="domain" description="BRCT" evidence="3">
    <location>
        <begin position="430"/>
        <end position="516"/>
    </location>
</feature>